<dbReference type="AlphaFoldDB" id="A0A1D1VUB2"/>
<reference evidence="1 2" key="1">
    <citation type="journal article" date="2016" name="Nat. Commun.">
        <title>Extremotolerant tardigrade genome and improved radiotolerance of human cultured cells by tardigrade-unique protein.</title>
        <authorList>
            <person name="Hashimoto T."/>
            <person name="Horikawa D.D."/>
            <person name="Saito Y."/>
            <person name="Kuwahara H."/>
            <person name="Kozuka-Hata H."/>
            <person name="Shin-I T."/>
            <person name="Minakuchi Y."/>
            <person name="Ohishi K."/>
            <person name="Motoyama A."/>
            <person name="Aizu T."/>
            <person name="Enomoto A."/>
            <person name="Kondo K."/>
            <person name="Tanaka S."/>
            <person name="Hara Y."/>
            <person name="Koshikawa S."/>
            <person name="Sagara H."/>
            <person name="Miura T."/>
            <person name="Yokobori S."/>
            <person name="Miyagawa K."/>
            <person name="Suzuki Y."/>
            <person name="Kubo T."/>
            <person name="Oyama M."/>
            <person name="Kohara Y."/>
            <person name="Fujiyama A."/>
            <person name="Arakawa K."/>
            <person name="Katayama T."/>
            <person name="Toyoda A."/>
            <person name="Kunieda T."/>
        </authorList>
    </citation>
    <scope>NUCLEOTIDE SEQUENCE [LARGE SCALE GENOMIC DNA]</scope>
    <source>
        <strain evidence="1 2">YOKOZUNA-1</strain>
    </source>
</reference>
<organism evidence="1 2">
    <name type="scientific">Ramazzottius varieornatus</name>
    <name type="common">Water bear</name>
    <name type="synonym">Tardigrade</name>
    <dbReference type="NCBI Taxonomy" id="947166"/>
    <lineage>
        <taxon>Eukaryota</taxon>
        <taxon>Metazoa</taxon>
        <taxon>Ecdysozoa</taxon>
        <taxon>Tardigrada</taxon>
        <taxon>Eutardigrada</taxon>
        <taxon>Parachela</taxon>
        <taxon>Hypsibioidea</taxon>
        <taxon>Ramazzottiidae</taxon>
        <taxon>Ramazzottius</taxon>
    </lineage>
</organism>
<sequence>MAGKEKQRLRADTIVSTVIREKFTRAWNPIGWIPAVCIETIPDAIRDRDADGMQSGGIV</sequence>
<comment type="caution">
    <text evidence="1">The sequence shown here is derived from an EMBL/GenBank/DDBJ whole genome shotgun (WGS) entry which is preliminary data.</text>
</comment>
<dbReference type="EMBL" id="BDGG01000010">
    <property type="protein sequence ID" value="GAV03813.1"/>
    <property type="molecule type" value="Genomic_DNA"/>
</dbReference>
<accession>A0A1D1VUB2</accession>
<gene>
    <name evidence="1" type="primary">RvY_14191-1</name>
    <name evidence="1" type="synonym">RvY_14191.1</name>
    <name evidence="1" type="ORF">RvY_14191</name>
</gene>
<evidence type="ECO:0000313" key="1">
    <source>
        <dbReference type="EMBL" id="GAV03813.1"/>
    </source>
</evidence>
<protein>
    <submittedName>
        <fullName evidence="1">Uncharacterized protein</fullName>
    </submittedName>
</protein>
<dbReference type="Proteomes" id="UP000186922">
    <property type="component" value="Unassembled WGS sequence"/>
</dbReference>
<keyword evidence="2" id="KW-1185">Reference proteome</keyword>
<proteinExistence type="predicted"/>
<name>A0A1D1VUB2_RAMVA</name>
<evidence type="ECO:0000313" key="2">
    <source>
        <dbReference type="Proteomes" id="UP000186922"/>
    </source>
</evidence>